<dbReference type="InterPro" id="IPR017451">
    <property type="entry name" value="F-box-assoc_interact_dom"/>
</dbReference>
<organism evidence="2 3">
    <name type="scientific">Crotalaria pallida</name>
    <name type="common">Smooth rattlebox</name>
    <name type="synonym">Crotalaria striata</name>
    <dbReference type="NCBI Taxonomy" id="3830"/>
    <lineage>
        <taxon>Eukaryota</taxon>
        <taxon>Viridiplantae</taxon>
        <taxon>Streptophyta</taxon>
        <taxon>Embryophyta</taxon>
        <taxon>Tracheophyta</taxon>
        <taxon>Spermatophyta</taxon>
        <taxon>Magnoliopsida</taxon>
        <taxon>eudicotyledons</taxon>
        <taxon>Gunneridae</taxon>
        <taxon>Pentapetalae</taxon>
        <taxon>rosids</taxon>
        <taxon>fabids</taxon>
        <taxon>Fabales</taxon>
        <taxon>Fabaceae</taxon>
        <taxon>Papilionoideae</taxon>
        <taxon>50 kb inversion clade</taxon>
        <taxon>genistoids sensu lato</taxon>
        <taxon>core genistoids</taxon>
        <taxon>Crotalarieae</taxon>
        <taxon>Crotalaria</taxon>
    </lineage>
</organism>
<dbReference type="InterPro" id="IPR011043">
    <property type="entry name" value="Gal_Oxase/kelch_b-propeller"/>
</dbReference>
<feature type="domain" description="F-box" evidence="1">
    <location>
        <begin position="1"/>
        <end position="44"/>
    </location>
</feature>
<dbReference type="InterPro" id="IPR001810">
    <property type="entry name" value="F-box_dom"/>
</dbReference>
<comment type="caution">
    <text evidence="2">The sequence shown here is derived from an EMBL/GenBank/DDBJ whole genome shotgun (WGS) entry which is preliminary data.</text>
</comment>
<dbReference type="EMBL" id="JAYWIO010000008">
    <property type="protein sequence ID" value="KAK7245951.1"/>
    <property type="molecule type" value="Genomic_DNA"/>
</dbReference>
<dbReference type="PANTHER" id="PTHR31672:SF13">
    <property type="entry name" value="F-BOX PROTEIN CPR30-LIKE"/>
    <property type="match status" value="1"/>
</dbReference>
<dbReference type="Gene3D" id="1.20.1280.50">
    <property type="match status" value="1"/>
</dbReference>
<accession>A0AAN9E5A1</accession>
<dbReference type="PROSITE" id="PS50181">
    <property type="entry name" value="FBOX"/>
    <property type="match status" value="1"/>
</dbReference>
<evidence type="ECO:0000313" key="3">
    <source>
        <dbReference type="Proteomes" id="UP001372338"/>
    </source>
</evidence>
<dbReference type="SUPFAM" id="SSF81383">
    <property type="entry name" value="F-box domain"/>
    <property type="match status" value="1"/>
</dbReference>
<gene>
    <name evidence="2" type="ORF">RIF29_40805</name>
</gene>
<dbReference type="Proteomes" id="UP001372338">
    <property type="component" value="Unassembled WGS sequence"/>
</dbReference>
<proteinExistence type="predicted"/>
<dbReference type="Pfam" id="PF00646">
    <property type="entry name" value="F-box"/>
    <property type="match status" value="1"/>
</dbReference>
<name>A0AAN9E5A1_CROPI</name>
<dbReference type="PANTHER" id="PTHR31672">
    <property type="entry name" value="BNACNNG10540D PROTEIN"/>
    <property type="match status" value="1"/>
</dbReference>
<sequence>MATYLPSEVITVIFSFLPTPSLLRFRTVSKSLRSLIDSRHFISLHLSNSQSTSLILCHQTDLYNLNLKTLPTAPVLLNHPLMCYSHRITLLGSCNGLLCISNVADDIAIWNPSLRKYRILPSLNHDRRRNNTLLAARVYGFGCDDSTNDYKLVRISYYVDLQDSSFDSQVKVYSSRTNSWNILPSMNYALCCARSMGVFVHGYLHWVVRRKLEPDQPDLIVAFDLRFEKFVEVPLPEKTETSNDDDLDFEIEVAELGGCLCMIKNYRKKRIDVFVMREYGLRGSWCKLFALGESRDFRSLKSVRPLGYSSDGSKVLLEHNRRKMFWYDLKSEEIDYVRIPGLRYYVEGMICEGTLVSPTVLSDNCRRQHDLGVQNAKKRRDDFLSQGFKLTL</sequence>
<reference evidence="2 3" key="1">
    <citation type="submission" date="2024-01" db="EMBL/GenBank/DDBJ databases">
        <title>The genomes of 5 underutilized Papilionoideae crops provide insights into root nodulation and disease resistanc.</title>
        <authorList>
            <person name="Yuan L."/>
        </authorList>
    </citation>
    <scope>NUCLEOTIDE SEQUENCE [LARGE SCALE GENOMIC DNA]</scope>
    <source>
        <strain evidence="2">ZHUSHIDOU_FW_LH</strain>
        <tissue evidence="2">Leaf</tissue>
    </source>
</reference>
<dbReference type="AlphaFoldDB" id="A0AAN9E5A1"/>
<evidence type="ECO:0000259" key="1">
    <source>
        <dbReference type="PROSITE" id="PS50181"/>
    </source>
</evidence>
<dbReference type="Pfam" id="PF07734">
    <property type="entry name" value="FBA_1"/>
    <property type="match status" value="1"/>
</dbReference>
<dbReference type="InterPro" id="IPR050796">
    <property type="entry name" value="SCF_F-box_component"/>
</dbReference>
<dbReference type="SMART" id="SM00256">
    <property type="entry name" value="FBOX"/>
    <property type="match status" value="1"/>
</dbReference>
<dbReference type="SUPFAM" id="SSF50965">
    <property type="entry name" value="Galactose oxidase, central domain"/>
    <property type="match status" value="1"/>
</dbReference>
<evidence type="ECO:0000313" key="2">
    <source>
        <dbReference type="EMBL" id="KAK7245951.1"/>
    </source>
</evidence>
<dbReference type="NCBIfam" id="TIGR01640">
    <property type="entry name" value="F_box_assoc_1"/>
    <property type="match status" value="1"/>
</dbReference>
<dbReference type="InterPro" id="IPR006527">
    <property type="entry name" value="F-box-assoc_dom_typ1"/>
</dbReference>
<protein>
    <recommendedName>
        <fullName evidence="1">F-box domain-containing protein</fullName>
    </recommendedName>
</protein>
<dbReference type="InterPro" id="IPR036047">
    <property type="entry name" value="F-box-like_dom_sf"/>
</dbReference>
<keyword evidence="3" id="KW-1185">Reference proteome</keyword>